<dbReference type="Proteomes" id="UP000272942">
    <property type="component" value="Unassembled WGS sequence"/>
</dbReference>
<feature type="compositionally biased region" description="Low complexity" evidence="1">
    <location>
        <begin position="223"/>
        <end position="256"/>
    </location>
</feature>
<reference evidence="4" key="1">
    <citation type="submission" date="2016-06" db="UniProtKB">
        <authorList>
            <consortium name="WormBaseParasite"/>
        </authorList>
    </citation>
    <scope>IDENTIFICATION</scope>
</reference>
<evidence type="ECO:0000256" key="1">
    <source>
        <dbReference type="SAM" id="MobiDB-lite"/>
    </source>
</evidence>
<accession>A0A183AW61</accession>
<protein>
    <submittedName>
        <fullName evidence="2 4">Uncharacterized protein</fullName>
    </submittedName>
</protein>
<feature type="compositionally biased region" description="Polar residues" evidence="1">
    <location>
        <begin position="211"/>
        <end position="222"/>
    </location>
</feature>
<proteinExistence type="predicted"/>
<keyword evidence="3" id="KW-1185">Reference proteome</keyword>
<evidence type="ECO:0000313" key="2">
    <source>
        <dbReference type="EMBL" id="VDP88176.1"/>
    </source>
</evidence>
<dbReference type="WBParaSite" id="ECPE_0001123101-mRNA-1">
    <property type="protein sequence ID" value="ECPE_0001123101-mRNA-1"/>
    <property type="gene ID" value="ECPE_0001123101"/>
</dbReference>
<dbReference type="AlphaFoldDB" id="A0A183AW61"/>
<gene>
    <name evidence="2" type="ORF">ECPE_LOCUS11196</name>
</gene>
<evidence type="ECO:0000313" key="4">
    <source>
        <dbReference type="WBParaSite" id="ECPE_0001123101-mRNA-1"/>
    </source>
</evidence>
<evidence type="ECO:0000313" key="3">
    <source>
        <dbReference type="Proteomes" id="UP000272942"/>
    </source>
</evidence>
<name>A0A183AW61_9TREM</name>
<feature type="region of interest" description="Disordered" evidence="1">
    <location>
        <begin position="318"/>
        <end position="355"/>
    </location>
</feature>
<dbReference type="EMBL" id="UZAN01050369">
    <property type="protein sequence ID" value="VDP88176.1"/>
    <property type="molecule type" value="Genomic_DNA"/>
</dbReference>
<organism evidence="4">
    <name type="scientific">Echinostoma caproni</name>
    <dbReference type="NCBI Taxonomy" id="27848"/>
    <lineage>
        <taxon>Eukaryota</taxon>
        <taxon>Metazoa</taxon>
        <taxon>Spiralia</taxon>
        <taxon>Lophotrochozoa</taxon>
        <taxon>Platyhelminthes</taxon>
        <taxon>Trematoda</taxon>
        <taxon>Digenea</taxon>
        <taxon>Plagiorchiida</taxon>
        <taxon>Echinostomata</taxon>
        <taxon>Echinostomatoidea</taxon>
        <taxon>Echinostomatidae</taxon>
        <taxon>Echinostoma</taxon>
    </lineage>
</organism>
<dbReference type="OrthoDB" id="1928087at2759"/>
<sequence length="355" mass="38024">MESLYHTTLPSLAQGYTCIECNTDVVASIPGVPRFATPVDAVFTATTVPDEGLATCASGSVDPTVSIESESNVHIDGGTGEAAKRLALSNSTVGAQYVDAAADRAKRLGLIPAGVPKSSDAHDAMWPLEKHVAVRSKDLDTNVRSGWNAVDWEKLNEISRSTRRTAGDTNVNLRMPSPPRASKRKQDLTSTSYNDSDVQAPDAEKKLCGTPGSTTTVSADEFSSTNSTPINTPSLTPFKGHPSGTPTSTPGRTLTPCSEYSTSSGLESPVPVRSRAEKRRHKPSSTNLERNYRIPPSCLTRSSLCRVVLFDHDDKLLESRSGLSPSLGEEHPVIPETAASPPQPPDLEQITYQQR</sequence>
<feature type="region of interest" description="Disordered" evidence="1">
    <location>
        <begin position="161"/>
        <end position="292"/>
    </location>
</feature>
<reference evidence="2 3" key="2">
    <citation type="submission" date="2018-11" db="EMBL/GenBank/DDBJ databases">
        <authorList>
            <consortium name="Pathogen Informatics"/>
        </authorList>
    </citation>
    <scope>NUCLEOTIDE SEQUENCE [LARGE SCALE GENOMIC DNA]</scope>
    <source>
        <strain evidence="2 3">Egypt</strain>
    </source>
</reference>
<feature type="compositionally biased region" description="Polar residues" evidence="1">
    <location>
        <begin position="188"/>
        <end position="197"/>
    </location>
</feature>